<reference evidence="4" key="1">
    <citation type="journal article" date="2021" name="PeerJ">
        <title>Extensive microbial diversity within the chicken gut microbiome revealed by metagenomics and culture.</title>
        <authorList>
            <person name="Gilroy R."/>
            <person name="Ravi A."/>
            <person name="Getino M."/>
            <person name="Pursley I."/>
            <person name="Horton D.L."/>
            <person name="Alikhan N.F."/>
            <person name="Baker D."/>
            <person name="Gharbi K."/>
            <person name="Hall N."/>
            <person name="Watson M."/>
            <person name="Adriaenssens E.M."/>
            <person name="Foster-Nyarko E."/>
            <person name="Jarju S."/>
            <person name="Secka A."/>
            <person name="Antonio M."/>
            <person name="Oren A."/>
            <person name="Chaudhuri R.R."/>
            <person name="La Ragione R."/>
            <person name="Hildebrand F."/>
            <person name="Pallen M.J."/>
        </authorList>
    </citation>
    <scope>NUCLEOTIDE SEQUENCE</scope>
    <source>
        <strain evidence="4">USAMLcec2-132</strain>
    </source>
</reference>
<evidence type="ECO:0000256" key="1">
    <source>
        <dbReference type="ARBA" id="ARBA00022741"/>
    </source>
</evidence>
<dbReference type="InterPro" id="IPR003593">
    <property type="entry name" value="AAA+_ATPase"/>
</dbReference>
<dbReference type="Gene3D" id="3.40.50.300">
    <property type="entry name" value="P-loop containing nucleotide triphosphate hydrolases"/>
    <property type="match status" value="1"/>
</dbReference>
<keyword evidence="2" id="KW-0067">ATP-binding</keyword>
<sequence>MAVREDILRIFPEDMRDRWRHVAECGERLQEIRIRAGRPILLYMEGREYFLTKEGEPAETPGQPAKMQGQAVQAGREELEDLFSYVCSSSMYAYEEETGRGYLTLPGGHRMGLVGEAVLTDGGGGRGLRVKNLKYISGMNIRISHQVKGAADKLLPWLYRDGRLLNTLILSPPGCGKTTLLRDLVRQVSDGNRFCQGRTVGVVDERSEIAGTFRGIAQNDVGMRTDVLDGCPKAEGMMLLLRSMAPEVIAVDELGGEEEIRSVRQALKCGCTMLATIHAGNMEEAQERLSGSCAALFSRYVLLSGKGNAEGDRTGRSAAVLDEEGSLLWREGC</sequence>
<dbReference type="EMBL" id="DWWS01000040">
    <property type="protein sequence ID" value="HJC24240.1"/>
    <property type="molecule type" value="Genomic_DNA"/>
</dbReference>
<evidence type="ECO:0000313" key="5">
    <source>
        <dbReference type="Proteomes" id="UP000823891"/>
    </source>
</evidence>
<dbReference type="Proteomes" id="UP000823891">
    <property type="component" value="Unassembled WGS sequence"/>
</dbReference>
<accession>A0A9D2SR22</accession>
<proteinExistence type="predicted"/>
<dbReference type="Pfam" id="PF19568">
    <property type="entry name" value="Spore_III_AA"/>
    <property type="match status" value="1"/>
</dbReference>
<dbReference type="GO" id="GO:0005524">
    <property type="term" value="F:ATP binding"/>
    <property type="evidence" value="ECO:0007669"/>
    <property type="project" value="UniProtKB-KW"/>
</dbReference>
<dbReference type="InterPro" id="IPR014217">
    <property type="entry name" value="Spore_III_AA"/>
</dbReference>
<protein>
    <submittedName>
        <fullName evidence="4">Stage III sporulation protein AA</fullName>
    </submittedName>
</protein>
<dbReference type="PANTHER" id="PTHR20953">
    <property type="entry name" value="KINASE-RELATED"/>
    <property type="match status" value="1"/>
</dbReference>
<evidence type="ECO:0000259" key="3">
    <source>
        <dbReference type="SMART" id="SM00382"/>
    </source>
</evidence>
<dbReference type="PANTHER" id="PTHR20953:SF3">
    <property type="entry name" value="P-LOOP CONTAINING NUCLEOSIDE TRIPHOSPHATE HYDROLASES SUPERFAMILY PROTEIN"/>
    <property type="match status" value="1"/>
</dbReference>
<comment type="caution">
    <text evidence="4">The sequence shown here is derived from an EMBL/GenBank/DDBJ whole genome shotgun (WGS) entry which is preliminary data.</text>
</comment>
<name>A0A9D2SR22_9FIRM</name>
<reference evidence="4" key="2">
    <citation type="submission" date="2021-04" db="EMBL/GenBank/DDBJ databases">
        <authorList>
            <person name="Gilroy R."/>
        </authorList>
    </citation>
    <scope>NUCLEOTIDE SEQUENCE</scope>
    <source>
        <strain evidence="4">USAMLcec2-132</strain>
    </source>
</reference>
<dbReference type="InterPro" id="IPR027417">
    <property type="entry name" value="P-loop_NTPase"/>
</dbReference>
<dbReference type="SMART" id="SM00382">
    <property type="entry name" value="AAA"/>
    <property type="match status" value="1"/>
</dbReference>
<dbReference type="SUPFAM" id="SSF52540">
    <property type="entry name" value="P-loop containing nucleoside triphosphate hydrolases"/>
    <property type="match status" value="1"/>
</dbReference>
<evidence type="ECO:0000256" key="2">
    <source>
        <dbReference type="ARBA" id="ARBA00022840"/>
    </source>
</evidence>
<keyword evidence="1" id="KW-0547">Nucleotide-binding</keyword>
<dbReference type="AlphaFoldDB" id="A0A9D2SR22"/>
<dbReference type="NCBIfam" id="TIGR02858">
    <property type="entry name" value="spore_III_AA"/>
    <property type="match status" value="1"/>
</dbReference>
<evidence type="ECO:0000313" key="4">
    <source>
        <dbReference type="EMBL" id="HJC24240.1"/>
    </source>
</evidence>
<feature type="domain" description="AAA+ ATPase" evidence="3">
    <location>
        <begin position="163"/>
        <end position="308"/>
    </location>
</feature>
<dbReference type="InterPro" id="IPR045735">
    <property type="entry name" value="Spore_III_AA_AAA+_ATPase"/>
</dbReference>
<organism evidence="4 5">
    <name type="scientific">Candidatus Eisenbergiella merdavium</name>
    <dbReference type="NCBI Taxonomy" id="2838551"/>
    <lineage>
        <taxon>Bacteria</taxon>
        <taxon>Bacillati</taxon>
        <taxon>Bacillota</taxon>
        <taxon>Clostridia</taxon>
        <taxon>Lachnospirales</taxon>
        <taxon>Lachnospiraceae</taxon>
        <taxon>Eisenbergiella</taxon>
    </lineage>
</organism>
<gene>
    <name evidence="4" type="primary">spoIIIAA</name>
    <name evidence="4" type="ORF">H9761_11120</name>
</gene>